<dbReference type="InterPro" id="IPR020810">
    <property type="entry name" value="Enolase_C"/>
</dbReference>
<reference evidence="9" key="1">
    <citation type="journal article" date="2014" name="Front. Microbiol.">
        <title>High frequency of phylogenetically diverse reductive dehalogenase-homologous genes in deep subseafloor sedimentary metagenomes.</title>
        <authorList>
            <person name="Kawai M."/>
            <person name="Futagami T."/>
            <person name="Toyoda A."/>
            <person name="Takaki Y."/>
            <person name="Nishi S."/>
            <person name="Hori S."/>
            <person name="Arai W."/>
            <person name="Tsubouchi T."/>
            <person name="Morono Y."/>
            <person name="Uchiyama I."/>
            <person name="Ito T."/>
            <person name="Fujiyama A."/>
            <person name="Inagaki F."/>
            <person name="Takami H."/>
        </authorList>
    </citation>
    <scope>NUCLEOTIDE SEQUENCE</scope>
    <source>
        <strain evidence="9">Expedition CK06-06</strain>
    </source>
</reference>
<dbReference type="AlphaFoldDB" id="X1LIT9"/>
<dbReference type="GO" id="GO:0004634">
    <property type="term" value="F:phosphopyruvate hydratase activity"/>
    <property type="evidence" value="ECO:0007669"/>
    <property type="project" value="UniProtKB-EC"/>
</dbReference>
<dbReference type="CDD" id="cd03313">
    <property type="entry name" value="enolase"/>
    <property type="match status" value="1"/>
</dbReference>
<dbReference type="PANTHER" id="PTHR11902">
    <property type="entry name" value="ENOLASE"/>
    <property type="match status" value="1"/>
</dbReference>
<feature type="domain" description="Enolase C-terminal TIM barrel" evidence="7">
    <location>
        <begin position="71"/>
        <end position="273"/>
    </location>
</feature>
<proteinExistence type="inferred from homology"/>
<dbReference type="InterPro" id="IPR036849">
    <property type="entry name" value="Enolase-like_C_sf"/>
</dbReference>
<dbReference type="InterPro" id="IPR029017">
    <property type="entry name" value="Enolase-like_N"/>
</dbReference>
<feature type="non-terminal residue" evidence="9">
    <location>
        <position position="1"/>
    </location>
</feature>
<evidence type="ECO:0000259" key="8">
    <source>
        <dbReference type="SMART" id="SM01193"/>
    </source>
</evidence>
<sequence length="273" mass="29916">ENVNEIIAPKIIGYDATDQLLIDKLLIELDGTHNKSRLGANAILGVSLATAKAAADFFGLPLYCYIGGINAKELPVPMMNILNGGKHADSGVDLQEFMIVPAGGANFRESLRIGVETFHTLKKVLKEKGYNVAVGDEGGFAPNLKSSEEAIQLIVEAIKKAGYEPGKDIFIALDPAASELYQDGKYVLSREGVTRTSDEMIYYYTGLVDKYPIISIEDGLAEDDWEGWQKLTRKLGHKIQIVGDDLYVTDKKRLNKGIELKASNSILIKLNQI</sequence>
<feature type="non-terminal residue" evidence="9">
    <location>
        <position position="273"/>
    </location>
</feature>
<dbReference type="SUPFAM" id="SSF54826">
    <property type="entry name" value="Enolase N-terminal domain-like"/>
    <property type="match status" value="1"/>
</dbReference>
<accession>X1LIT9</accession>
<comment type="caution">
    <text evidence="9">The sequence shown here is derived from an EMBL/GenBank/DDBJ whole genome shotgun (WGS) entry which is preliminary data.</text>
</comment>
<dbReference type="GO" id="GO:0006096">
    <property type="term" value="P:glycolytic process"/>
    <property type="evidence" value="ECO:0007669"/>
    <property type="project" value="UniProtKB-UniPathway"/>
</dbReference>
<gene>
    <name evidence="9" type="ORF">S06H3_34830</name>
</gene>
<evidence type="ECO:0000256" key="5">
    <source>
        <dbReference type="ARBA" id="ARBA00023152"/>
    </source>
</evidence>
<evidence type="ECO:0000256" key="2">
    <source>
        <dbReference type="ARBA" id="ARBA00009604"/>
    </source>
</evidence>
<dbReference type="Pfam" id="PF03952">
    <property type="entry name" value="Enolase_N"/>
    <property type="match status" value="1"/>
</dbReference>
<dbReference type="EMBL" id="BARV01020950">
    <property type="protein sequence ID" value="GAI18983.1"/>
    <property type="molecule type" value="Genomic_DNA"/>
</dbReference>
<dbReference type="GO" id="GO:0000287">
    <property type="term" value="F:magnesium ion binding"/>
    <property type="evidence" value="ECO:0007669"/>
    <property type="project" value="InterPro"/>
</dbReference>
<evidence type="ECO:0000256" key="4">
    <source>
        <dbReference type="ARBA" id="ARBA00022842"/>
    </source>
</evidence>
<dbReference type="UniPathway" id="UPA00109">
    <property type="reaction ID" value="UER00187"/>
</dbReference>
<comment type="pathway">
    <text evidence="1">Carbohydrate degradation; glycolysis; pyruvate from D-glyceraldehyde 3-phosphate: step 4/5.</text>
</comment>
<dbReference type="InterPro" id="IPR020811">
    <property type="entry name" value="Enolase_N"/>
</dbReference>
<name>X1LIT9_9ZZZZ</name>
<dbReference type="SMART" id="SM01193">
    <property type="entry name" value="Enolase_N"/>
    <property type="match status" value="1"/>
</dbReference>
<evidence type="ECO:0000259" key="7">
    <source>
        <dbReference type="SMART" id="SM01192"/>
    </source>
</evidence>
<evidence type="ECO:0000256" key="1">
    <source>
        <dbReference type="ARBA" id="ARBA00005031"/>
    </source>
</evidence>
<evidence type="ECO:0000256" key="6">
    <source>
        <dbReference type="ARBA" id="ARBA00023239"/>
    </source>
</evidence>
<feature type="domain" description="Enolase N-terminal" evidence="8">
    <location>
        <begin position="1"/>
        <end position="66"/>
    </location>
</feature>
<organism evidence="9">
    <name type="scientific">marine sediment metagenome</name>
    <dbReference type="NCBI Taxonomy" id="412755"/>
    <lineage>
        <taxon>unclassified sequences</taxon>
        <taxon>metagenomes</taxon>
        <taxon>ecological metagenomes</taxon>
    </lineage>
</organism>
<dbReference type="SUPFAM" id="SSF51604">
    <property type="entry name" value="Enolase C-terminal domain-like"/>
    <property type="match status" value="1"/>
</dbReference>
<dbReference type="Gene3D" id="3.30.390.10">
    <property type="entry name" value="Enolase-like, N-terminal domain"/>
    <property type="match status" value="1"/>
</dbReference>
<evidence type="ECO:0000313" key="9">
    <source>
        <dbReference type="EMBL" id="GAI18983.1"/>
    </source>
</evidence>
<dbReference type="Gene3D" id="3.20.20.120">
    <property type="entry name" value="Enolase-like C-terminal domain"/>
    <property type="match status" value="1"/>
</dbReference>
<keyword evidence="5" id="KW-0324">Glycolysis</keyword>
<keyword evidence="6" id="KW-0456">Lyase</keyword>
<dbReference type="EC" id="4.2.1.11" evidence="3"/>
<comment type="similarity">
    <text evidence="2">Belongs to the enolase family.</text>
</comment>
<dbReference type="InterPro" id="IPR000941">
    <property type="entry name" value="Enolase"/>
</dbReference>
<dbReference type="GO" id="GO:0000015">
    <property type="term" value="C:phosphopyruvate hydratase complex"/>
    <property type="evidence" value="ECO:0007669"/>
    <property type="project" value="InterPro"/>
</dbReference>
<dbReference type="PANTHER" id="PTHR11902:SF1">
    <property type="entry name" value="ENOLASE"/>
    <property type="match status" value="1"/>
</dbReference>
<protein>
    <recommendedName>
        <fullName evidence="3">phosphopyruvate hydratase</fullName>
        <ecNumber evidence="3">4.2.1.11</ecNumber>
    </recommendedName>
</protein>
<dbReference type="PRINTS" id="PR00148">
    <property type="entry name" value="ENOLASE"/>
</dbReference>
<keyword evidence="4" id="KW-0460">Magnesium</keyword>
<dbReference type="Pfam" id="PF00113">
    <property type="entry name" value="Enolase_C"/>
    <property type="match status" value="1"/>
</dbReference>
<evidence type="ECO:0000256" key="3">
    <source>
        <dbReference type="ARBA" id="ARBA00012058"/>
    </source>
</evidence>
<dbReference type="SMART" id="SM01192">
    <property type="entry name" value="Enolase_C"/>
    <property type="match status" value="1"/>
</dbReference>